<dbReference type="GO" id="GO:0046872">
    <property type="term" value="F:metal ion binding"/>
    <property type="evidence" value="ECO:0007669"/>
    <property type="project" value="InterPro"/>
</dbReference>
<dbReference type="Pfam" id="PF08675">
    <property type="entry name" value="RNA_bind"/>
    <property type="match status" value="1"/>
</dbReference>
<dbReference type="AlphaFoldDB" id="A0A834MB12"/>
<sequence>MEVTQSNFVNVLPEIEEAIKNCTFISIDCELTGLKTALNHINAFDTPKKFYEKVLNDCKEFLLIQYGLSFFRYEKKNDVFKHKSYNFYIFRKPVKKFLEDQRFMCQTSSIDFLINEGFNFNKLFKEGVSYLNNVEEDSYRANLEEFQRKLKESSISRTNSNDIIPIPDEHKEFIEEIIQKIKDFINSDDTEMEIPRCNGFLRRLIYQTCHQNFSDMVTLETRLQNKDRILFAMKCKTAQEKEDIMEKKMQDMLNTFENSIGFSKVIKKIIESEKIIVGHNMLLDFLHTIHKFVTPLPENYCDFKECASSLFPRVLDTKYISSTEPFKGLVNSTVLGQLLELVSEKPFEMPRYEVEDGCLSYNINDDKQHEAGYDSFITGLILISLWKYLGSKKNLSNGNIFDNLGHKLFDPYLNKIYLMYLTDNQYLNLSGEDLNPSRDHVFHLVFPKQWTTNNIVQLFSPFGAVYIAWISEVSAFVGLMKKDQAAVALKTLSQSDTYSIMTFAKHQAISAGLRPIAPSPLKKRKSNEGQVPNKKRRTDSFDGSSFSASKRSISPIEEAPEEVEENKSNKKNVFEEAEWN</sequence>
<proteinExistence type="inferred from homology"/>
<accession>A0A834MB12</accession>
<evidence type="ECO:0000256" key="1">
    <source>
        <dbReference type="ARBA" id="ARBA00008372"/>
    </source>
</evidence>
<feature type="compositionally biased region" description="Basic and acidic residues" evidence="2">
    <location>
        <begin position="565"/>
        <end position="574"/>
    </location>
</feature>
<dbReference type="InterPro" id="IPR006941">
    <property type="entry name" value="RNase_CAF1"/>
</dbReference>
<dbReference type="PANTHER" id="PTHR15092:SF44">
    <property type="entry name" value="POLY(A)-SPECIFIC RIBONUCLEASE PARN"/>
    <property type="match status" value="1"/>
</dbReference>
<dbReference type="Proteomes" id="UP000625711">
    <property type="component" value="Unassembled WGS sequence"/>
</dbReference>
<dbReference type="InterPro" id="IPR012337">
    <property type="entry name" value="RNaseH-like_sf"/>
</dbReference>
<dbReference type="SUPFAM" id="SSF53098">
    <property type="entry name" value="Ribonuclease H-like"/>
    <property type="match status" value="1"/>
</dbReference>
<evidence type="ECO:0000313" key="4">
    <source>
        <dbReference type="EMBL" id="KAF7278366.1"/>
    </source>
</evidence>
<protein>
    <recommendedName>
        <fullName evidence="3">Poly(A)-specific ribonuclease RNA-binding domain-containing protein</fullName>
    </recommendedName>
</protein>
<evidence type="ECO:0000259" key="3">
    <source>
        <dbReference type="Pfam" id="PF08675"/>
    </source>
</evidence>
<dbReference type="GO" id="GO:0000289">
    <property type="term" value="P:nuclear-transcribed mRNA poly(A) tail shortening"/>
    <property type="evidence" value="ECO:0007669"/>
    <property type="project" value="TreeGrafter"/>
</dbReference>
<feature type="region of interest" description="Disordered" evidence="2">
    <location>
        <begin position="517"/>
        <end position="580"/>
    </location>
</feature>
<dbReference type="InterPro" id="IPR036867">
    <property type="entry name" value="R3H_dom_sf"/>
</dbReference>
<keyword evidence="5" id="KW-1185">Reference proteome</keyword>
<feature type="domain" description="Poly(A)-specific ribonuclease RNA-binding" evidence="3">
    <location>
        <begin position="431"/>
        <end position="508"/>
    </location>
</feature>
<dbReference type="GO" id="GO:0003723">
    <property type="term" value="F:RNA binding"/>
    <property type="evidence" value="ECO:0007669"/>
    <property type="project" value="InterPro"/>
</dbReference>
<dbReference type="Gene3D" id="3.30.420.10">
    <property type="entry name" value="Ribonuclease H-like superfamily/Ribonuclease H"/>
    <property type="match status" value="2"/>
</dbReference>
<dbReference type="CDD" id="cd02637">
    <property type="entry name" value="R3H_PARN"/>
    <property type="match status" value="1"/>
</dbReference>
<dbReference type="SUPFAM" id="SSF82708">
    <property type="entry name" value="R3H domain"/>
    <property type="match status" value="1"/>
</dbReference>
<organism evidence="4 5">
    <name type="scientific">Rhynchophorus ferrugineus</name>
    <name type="common">Red palm weevil</name>
    <name type="synonym">Curculio ferrugineus</name>
    <dbReference type="NCBI Taxonomy" id="354439"/>
    <lineage>
        <taxon>Eukaryota</taxon>
        <taxon>Metazoa</taxon>
        <taxon>Ecdysozoa</taxon>
        <taxon>Arthropoda</taxon>
        <taxon>Hexapoda</taxon>
        <taxon>Insecta</taxon>
        <taxon>Pterygota</taxon>
        <taxon>Neoptera</taxon>
        <taxon>Endopterygota</taxon>
        <taxon>Coleoptera</taxon>
        <taxon>Polyphaga</taxon>
        <taxon>Cucujiformia</taxon>
        <taxon>Curculionidae</taxon>
        <taxon>Dryophthorinae</taxon>
        <taxon>Rhynchophorus</taxon>
    </lineage>
</organism>
<comment type="similarity">
    <text evidence="1">Belongs to the CAF1 family.</text>
</comment>
<dbReference type="OrthoDB" id="1432093at2759"/>
<dbReference type="SUPFAM" id="SSF54928">
    <property type="entry name" value="RNA-binding domain, RBD"/>
    <property type="match status" value="1"/>
</dbReference>
<dbReference type="GO" id="GO:1990431">
    <property type="term" value="P:priRNA 3'-end processing"/>
    <property type="evidence" value="ECO:0007669"/>
    <property type="project" value="TreeGrafter"/>
</dbReference>
<gene>
    <name evidence="4" type="ORF">GWI33_008498</name>
</gene>
<dbReference type="Pfam" id="PF04857">
    <property type="entry name" value="CAF1"/>
    <property type="match status" value="1"/>
</dbReference>
<dbReference type="InterPro" id="IPR014789">
    <property type="entry name" value="PolyA-riboNase_RNA-binding"/>
</dbReference>
<dbReference type="EMBL" id="JAACXV010000402">
    <property type="protein sequence ID" value="KAF7278366.1"/>
    <property type="molecule type" value="Genomic_DNA"/>
</dbReference>
<dbReference type="Gene3D" id="3.30.70.330">
    <property type="match status" value="1"/>
</dbReference>
<evidence type="ECO:0000256" key="2">
    <source>
        <dbReference type="SAM" id="MobiDB-lite"/>
    </source>
</evidence>
<dbReference type="GO" id="GO:0005634">
    <property type="term" value="C:nucleus"/>
    <property type="evidence" value="ECO:0007669"/>
    <property type="project" value="InterPro"/>
</dbReference>
<dbReference type="InterPro" id="IPR012677">
    <property type="entry name" value="Nucleotide-bd_a/b_plait_sf"/>
</dbReference>
<evidence type="ECO:0000313" key="5">
    <source>
        <dbReference type="Proteomes" id="UP000625711"/>
    </source>
</evidence>
<dbReference type="InterPro" id="IPR051181">
    <property type="entry name" value="CAF1_poly(A)_ribonucleases"/>
</dbReference>
<name>A0A834MB12_RHYFE</name>
<reference evidence="4" key="1">
    <citation type="submission" date="2020-08" db="EMBL/GenBank/DDBJ databases">
        <title>Genome sequencing and assembly of the red palm weevil Rhynchophorus ferrugineus.</title>
        <authorList>
            <person name="Dias G.B."/>
            <person name="Bergman C.M."/>
            <person name="Manee M."/>
        </authorList>
    </citation>
    <scope>NUCLEOTIDE SEQUENCE</scope>
    <source>
        <strain evidence="4">AA-2017</strain>
        <tissue evidence="4">Whole larva</tissue>
    </source>
</reference>
<feature type="compositionally biased region" description="Polar residues" evidence="2">
    <location>
        <begin position="541"/>
        <end position="552"/>
    </location>
</feature>
<dbReference type="GO" id="GO:1990432">
    <property type="term" value="P:siRNA 3'-end processing"/>
    <property type="evidence" value="ECO:0007669"/>
    <property type="project" value="TreeGrafter"/>
</dbReference>
<dbReference type="CDD" id="cd12428">
    <property type="entry name" value="RRM_PARN"/>
    <property type="match status" value="1"/>
</dbReference>
<dbReference type="GO" id="GO:0004535">
    <property type="term" value="F:poly(A)-specific ribonuclease activity"/>
    <property type="evidence" value="ECO:0007669"/>
    <property type="project" value="InterPro"/>
</dbReference>
<comment type="caution">
    <text evidence="4">The sequence shown here is derived from an EMBL/GenBank/DDBJ whole genome shotgun (WGS) entry which is preliminary data.</text>
</comment>
<dbReference type="InterPro" id="IPR036397">
    <property type="entry name" value="RNaseH_sf"/>
</dbReference>
<dbReference type="GO" id="GO:0005737">
    <property type="term" value="C:cytoplasm"/>
    <property type="evidence" value="ECO:0007669"/>
    <property type="project" value="InterPro"/>
</dbReference>
<dbReference type="InterPro" id="IPR035979">
    <property type="entry name" value="RBD_domain_sf"/>
</dbReference>
<dbReference type="InterPro" id="IPR034042">
    <property type="entry name" value="PARN_R3H"/>
</dbReference>
<dbReference type="PANTHER" id="PTHR15092">
    <property type="entry name" value="POLY A -SPECIFIC RIBONUCLEASE/TARGET OF EGR1, MEMBER 1"/>
    <property type="match status" value="1"/>
</dbReference>